<dbReference type="STRING" id="27349.A0A0L6UVJ7"/>
<dbReference type="EMBL" id="LAVV01008812">
    <property type="protein sequence ID" value="KNZ51870.1"/>
    <property type="molecule type" value="Genomic_DNA"/>
</dbReference>
<organism evidence="1 2">
    <name type="scientific">Puccinia sorghi</name>
    <dbReference type="NCBI Taxonomy" id="27349"/>
    <lineage>
        <taxon>Eukaryota</taxon>
        <taxon>Fungi</taxon>
        <taxon>Dikarya</taxon>
        <taxon>Basidiomycota</taxon>
        <taxon>Pucciniomycotina</taxon>
        <taxon>Pucciniomycetes</taxon>
        <taxon>Pucciniales</taxon>
        <taxon>Pucciniaceae</taxon>
        <taxon>Puccinia</taxon>
    </lineage>
</organism>
<dbReference type="AlphaFoldDB" id="A0A0L6UVJ7"/>
<protein>
    <submittedName>
        <fullName evidence="1">Uncharacterized protein</fullName>
    </submittedName>
</protein>
<comment type="caution">
    <text evidence="1">The sequence shown here is derived from an EMBL/GenBank/DDBJ whole genome shotgun (WGS) entry which is preliminary data.</text>
</comment>
<sequence length="265" mass="29651">MKILFQTNESISPCTMHCQKYNHAVDLIEIVSIQQAVSILKSLLADNGTDSRTDQLDPSHHHVLIKASIKLATAYRILSLPAEALETLDCLFLPNQKLYISFSHKLFGEAAVIYAHAKDELSRKESKVCLLILHKISNTEFRIRYLESCFSLKLFEASIREAKKHGNDGLSSHSLKQLYIQALLDLIKCHLALGLVPDAKLILDTLYASEWSLSLTYNNPKCLEMVRLAAIIDSWDSNSATNIAQSLPKDKPGAFDEGVAYHPEC</sequence>
<gene>
    <name evidence="1" type="ORF">VP01_377g8</name>
</gene>
<proteinExistence type="predicted"/>
<reference evidence="1 2" key="1">
    <citation type="submission" date="2015-08" db="EMBL/GenBank/DDBJ databases">
        <title>Next Generation Sequencing and Analysis of the Genome of Puccinia sorghi L Schw, the Causal Agent of Maize Common Rust.</title>
        <authorList>
            <person name="Rochi L."/>
            <person name="Burguener G."/>
            <person name="Darino M."/>
            <person name="Turjanski A."/>
            <person name="Kreff E."/>
            <person name="Dieguez M.J."/>
            <person name="Sacco F."/>
        </authorList>
    </citation>
    <scope>NUCLEOTIDE SEQUENCE [LARGE SCALE GENOMIC DNA]</scope>
    <source>
        <strain evidence="1 2">RO10H11247</strain>
    </source>
</reference>
<dbReference type="Proteomes" id="UP000037035">
    <property type="component" value="Unassembled WGS sequence"/>
</dbReference>
<dbReference type="VEuPathDB" id="FungiDB:VP01_377g8"/>
<evidence type="ECO:0000313" key="1">
    <source>
        <dbReference type="EMBL" id="KNZ51870.1"/>
    </source>
</evidence>
<name>A0A0L6UVJ7_9BASI</name>
<accession>A0A0L6UVJ7</accession>
<evidence type="ECO:0000313" key="2">
    <source>
        <dbReference type="Proteomes" id="UP000037035"/>
    </source>
</evidence>
<keyword evidence="2" id="KW-1185">Reference proteome</keyword>